<evidence type="ECO:0000313" key="2">
    <source>
        <dbReference type="Ensembl" id="ENSFALP00000005536.2"/>
    </source>
</evidence>
<dbReference type="PANTHER" id="PTHR14817">
    <property type="entry name" value="COILED-COIL DOMAIN-CONTAINING PROTEIN 15"/>
    <property type="match status" value="1"/>
</dbReference>
<dbReference type="HOGENOM" id="CLU_978381_0_0_1"/>
<dbReference type="eggNOG" id="ENOG502QU35">
    <property type="taxonomic scope" value="Eukaryota"/>
</dbReference>
<feature type="region of interest" description="Disordered" evidence="1">
    <location>
        <begin position="191"/>
        <end position="211"/>
    </location>
</feature>
<proteinExistence type="predicted"/>
<organism evidence="2 3">
    <name type="scientific">Ficedula albicollis</name>
    <name type="common">Collared flycatcher</name>
    <name type="synonym">Muscicapa albicollis</name>
    <dbReference type="NCBI Taxonomy" id="59894"/>
    <lineage>
        <taxon>Eukaryota</taxon>
        <taxon>Metazoa</taxon>
        <taxon>Chordata</taxon>
        <taxon>Craniata</taxon>
        <taxon>Vertebrata</taxon>
        <taxon>Euteleostomi</taxon>
        <taxon>Archelosauria</taxon>
        <taxon>Archosauria</taxon>
        <taxon>Dinosauria</taxon>
        <taxon>Saurischia</taxon>
        <taxon>Theropoda</taxon>
        <taxon>Coelurosauria</taxon>
        <taxon>Aves</taxon>
        <taxon>Neognathae</taxon>
        <taxon>Neoaves</taxon>
        <taxon>Telluraves</taxon>
        <taxon>Australaves</taxon>
        <taxon>Passeriformes</taxon>
        <taxon>Muscicapidae</taxon>
        <taxon>Ficedula</taxon>
    </lineage>
</organism>
<feature type="compositionally biased region" description="Basic and acidic residues" evidence="1">
    <location>
        <begin position="199"/>
        <end position="211"/>
    </location>
</feature>
<dbReference type="InterPro" id="IPR037693">
    <property type="entry name" value="CCDC15"/>
</dbReference>
<dbReference type="PANTHER" id="PTHR14817:SF2">
    <property type="entry name" value="COILED-COIL DOMAIN-CONTAINING PROTEIN 15"/>
    <property type="match status" value="1"/>
</dbReference>
<dbReference type="STRING" id="59894.ENSFALP00000005536"/>
<reference evidence="2" key="3">
    <citation type="submission" date="2025-09" db="UniProtKB">
        <authorList>
            <consortium name="Ensembl"/>
        </authorList>
    </citation>
    <scope>IDENTIFICATION</scope>
</reference>
<accession>U3JRY2</accession>
<name>U3JRY2_FICAL</name>
<reference evidence="2 3" key="1">
    <citation type="journal article" date="2012" name="Nature">
        <title>The genomic landscape of species divergence in Ficedula flycatchers.</title>
        <authorList>
            <person name="Ellegren H."/>
            <person name="Smeds L."/>
            <person name="Burri R."/>
            <person name="Olason P.I."/>
            <person name="Backstrom N."/>
            <person name="Kawakami T."/>
            <person name="Kunstner A."/>
            <person name="Makinen H."/>
            <person name="Nadachowska-Brzyska K."/>
            <person name="Qvarnstrom A."/>
            <person name="Uebbing S."/>
            <person name="Wolf J.B."/>
        </authorList>
    </citation>
    <scope>NUCLEOTIDE SEQUENCE [LARGE SCALE GENOMIC DNA]</scope>
</reference>
<evidence type="ECO:0000256" key="1">
    <source>
        <dbReference type="SAM" id="MobiDB-lite"/>
    </source>
</evidence>
<keyword evidence="3" id="KW-1185">Reference proteome</keyword>
<evidence type="ECO:0008006" key="4">
    <source>
        <dbReference type="Google" id="ProtNLM"/>
    </source>
</evidence>
<dbReference type="AlphaFoldDB" id="U3JRY2"/>
<evidence type="ECO:0000313" key="3">
    <source>
        <dbReference type="Proteomes" id="UP000016665"/>
    </source>
</evidence>
<reference evidence="2" key="2">
    <citation type="submission" date="2025-08" db="UniProtKB">
        <authorList>
            <consortium name="Ensembl"/>
        </authorList>
    </citation>
    <scope>IDENTIFICATION</scope>
</reference>
<dbReference type="GO" id="GO:0005813">
    <property type="term" value="C:centrosome"/>
    <property type="evidence" value="ECO:0007669"/>
    <property type="project" value="TreeGrafter"/>
</dbReference>
<dbReference type="GeneTree" id="ENSGT00500000044966"/>
<dbReference type="Proteomes" id="UP000016665">
    <property type="component" value="Chromosome 24"/>
</dbReference>
<dbReference type="Ensembl" id="ENSFALT00000005562.2">
    <property type="protein sequence ID" value="ENSFALP00000005536.2"/>
    <property type="gene ID" value="ENSFALG00000005320.2"/>
</dbReference>
<sequence length="314" mass="35332">MSLWLTPGHGWRSHCFFPGRRRGRAVLPCSTRPPGRTPACSRVSLLLSSVGPGLALVQPSQKRSMGSHSSSKLPSSAGQCSRCGAGWRPAGPCPPAPAGRRNQTPAWELWCPWRRVRSCCWQDTTICLLSCCSRAQLQMALGSMMTSTSKLKWKKSVMGQWRTRACLGLLGGHTVNTNLPSNSGLVLTKRKPGSRIKRQKENQRRAEEQRMRDMAELQEPSPGKGAWEALAQLQLEERRVRDRQQRDKEHIRYVEALRAQMREKVKFCNIDLPPLCSCGSDFWDSHPDTCANNCVFYKNHKGRSSCFQRGDIWA</sequence>
<protein>
    <recommendedName>
        <fullName evidence="4">Coiled-coil domain containing 15</fullName>
    </recommendedName>
</protein>
<feature type="region of interest" description="Disordered" evidence="1">
    <location>
        <begin position="58"/>
        <end position="77"/>
    </location>
</feature>